<evidence type="ECO:0000313" key="5">
    <source>
        <dbReference type="Proteomes" id="UP000037460"/>
    </source>
</evidence>
<feature type="signal peptide" evidence="3">
    <location>
        <begin position="1"/>
        <end position="19"/>
    </location>
</feature>
<proteinExistence type="predicted"/>
<dbReference type="AlphaFoldDB" id="A0A0M0JV29"/>
<dbReference type="OrthoDB" id="10259631at2759"/>
<dbReference type="Proteomes" id="UP000037460">
    <property type="component" value="Unassembled WGS sequence"/>
</dbReference>
<feature type="transmembrane region" description="Helical" evidence="2">
    <location>
        <begin position="305"/>
        <end position="326"/>
    </location>
</feature>
<evidence type="ECO:0000256" key="2">
    <source>
        <dbReference type="SAM" id="Phobius"/>
    </source>
</evidence>
<evidence type="ECO:0000256" key="1">
    <source>
        <dbReference type="SAM" id="MobiDB-lite"/>
    </source>
</evidence>
<feature type="chain" id="PRO_5005602119" evidence="3">
    <location>
        <begin position="20"/>
        <end position="625"/>
    </location>
</feature>
<protein>
    <submittedName>
        <fullName evidence="4">Uncharacterized protein</fullName>
    </submittedName>
</protein>
<keyword evidence="3" id="KW-0732">Signal</keyword>
<feature type="transmembrane region" description="Helical" evidence="2">
    <location>
        <begin position="271"/>
        <end position="293"/>
    </location>
</feature>
<feature type="transmembrane region" description="Helical" evidence="2">
    <location>
        <begin position="174"/>
        <end position="194"/>
    </location>
</feature>
<evidence type="ECO:0000313" key="4">
    <source>
        <dbReference type="EMBL" id="KOO29978.1"/>
    </source>
</evidence>
<feature type="transmembrane region" description="Helical" evidence="2">
    <location>
        <begin position="200"/>
        <end position="221"/>
    </location>
</feature>
<accession>A0A0M0JV29</accession>
<dbReference type="EMBL" id="JWZX01002317">
    <property type="protein sequence ID" value="KOO29978.1"/>
    <property type="molecule type" value="Genomic_DNA"/>
</dbReference>
<feature type="region of interest" description="Disordered" evidence="1">
    <location>
        <begin position="51"/>
        <end position="88"/>
    </location>
</feature>
<keyword evidence="2" id="KW-0472">Membrane</keyword>
<feature type="transmembrane region" description="Helical" evidence="2">
    <location>
        <begin position="145"/>
        <end position="162"/>
    </location>
</feature>
<keyword evidence="2" id="KW-1133">Transmembrane helix</keyword>
<reference evidence="5" key="1">
    <citation type="journal article" date="2015" name="PLoS Genet.">
        <title>Genome Sequence and Transcriptome Analyses of Chrysochromulina tobin: Metabolic Tools for Enhanced Algal Fitness in the Prominent Order Prymnesiales (Haptophyceae).</title>
        <authorList>
            <person name="Hovde B.T."/>
            <person name="Deodato C.R."/>
            <person name="Hunsperger H.M."/>
            <person name="Ryken S.A."/>
            <person name="Yost W."/>
            <person name="Jha R.K."/>
            <person name="Patterson J."/>
            <person name="Monnat R.J. Jr."/>
            <person name="Barlow S.B."/>
            <person name="Starkenburg S.R."/>
            <person name="Cattolico R.A."/>
        </authorList>
    </citation>
    <scope>NUCLEOTIDE SEQUENCE</scope>
    <source>
        <strain evidence="5">CCMP291</strain>
    </source>
</reference>
<gene>
    <name evidence="4" type="ORF">Ctob_011716</name>
</gene>
<comment type="caution">
    <text evidence="4">The sequence shown here is derived from an EMBL/GenBank/DDBJ whole genome shotgun (WGS) entry which is preliminary data.</text>
</comment>
<evidence type="ECO:0000256" key="3">
    <source>
        <dbReference type="SAM" id="SignalP"/>
    </source>
</evidence>
<keyword evidence="5" id="KW-1185">Reference proteome</keyword>
<organism evidence="4 5">
    <name type="scientific">Chrysochromulina tobinii</name>
    <dbReference type="NCBI Taxonomy" id="1460289"/>
    <lineage>
        <taxon>Eukaryota</taxon>
        <taxon>Haptista</taxon>
        <taxon>Haptophyta</taxon>
        <taxon>Prymnesiophyceae</taxon>
        <taxon>Prymnesiales</taxon>
        <taxon>Chrysochromulinaceae</taxon>
        <taxon>Chrysochromulina</taxon>
    </lineage>
</organism>
<keyword evidence="2" id="KW-0812">Transmembrane</keyword>
<name>A0A0M0JV29_9EUKA</name>
<sequence length="625" mass="66714">MLPEWLVSLIAGALAFATADVLCDIVIAEDDSDDEDDELVKTVPLSTPCRSGFSAPGYSSLAQETPGDTSGDEEQLPSTPSSKYNKAPQAPAYQGLSGAQDAAISGLVNISAGLFVNAVHWLVRDRNTPSLSSHLKWQPGVDPQFWFALFGGTCAFLHDYWLLRAFEGAPSTVLLPLIQVASVSVLFGSSFVALYRGEQWLTMTHALAYALMFFGGLLPATGGDVSRLLRRSFWGKSYVTLAVLSELAYGLHDLLASACSYDNHGDGGPDWFVWSRVGYIATFVAMYVCVPRLKGEFVAMFDGRISRLIFLVSGASELLALLGYFLMSRALSRFHQPALVHAAEASLSQLLNLLLAFLLLRGCAIGRQSAVTSMRAKLLSFVLVTAGLIACTLDDESHSAGATGVTSAASGALAAAQRNVTSSGGADLAMAAVLAGSNAQFYNKRQSLSDEWESTRKRLLWAAGLKDLTNVPPGQGYTGHAFNDYNHCDATTMLGDVAHNLNDGPNRVAGIAVGNRLGPGIERASDPDCGPGGSWSTCTNGCARDPPQDVAHVQFLSRIAWKLVWCPPSFDTFVLVDDEGELLAQGAPRGSLPAMRERQANFQIVTGSKYARAAEQIGAEAAQRK</sequence>